<organism evidence="1">
    <name type="scientific">Xenorhabdus szentirmaii</name>
    <dbReference type="NCBI Taxonomy" id="290112"/>
    <lineage>
        <taxon>Bacteria</taxon>
        <taxon>Pseudomonadati</taxon>
        <taxon>Pseudomonadota</taxon>
        <taxon>Gammaproteobacteria</taxon>
        <taxon>Enterobacterales</taxon>
        <taxon>Morganellaceae</taxon>
        <taxon>Xenorhabdus</taxon>
    </lineage>
</organism>
<sequence>LDKYKSTDKNEYYYRLIAMWNKDLMKFEQEYQELTESEKQEYNGHLIDEMEVE</sequence>
<dbReference type="Proteomes" id="UP001193920">
    <property type="component" value="Unassembled WGS sequence"/>
</dbReference>
<protein>
    <submittedName>
        <fullName evidence="1">Replication protein</fullName>
    </submittedName>
</protein>
<comment type="caution">
    <text evidence="1">The sequence shown here is derived from an EMBL/GenBank/DDBJ whole genome shotgun (WGS) entry which is preliminary data.</text>
</comment>
<dbReference type="EMBL" id="JACXBF010000208">
    <property type="protein sequence ID" value="MBD2800759.1"/>
    <property type="molecule type" value="Genomic_DNA"/>
</dbReference>
<reference evidence="1" key="1">
    <citation type="submission" date="2020-09" db="EMBL/GenBank/DDBJ databases">
        <authorList>
            <person name="Palma L."/>
            <person name="Caballero P."/>
            <person name="Berry C."/>
            <person name="Del Valle E."/>
        </authorList>
    </citation>
    <scope>NUCLEOTIDE SEQUENCE</scope>
    <source>
        <strain evidence="1">M</strain>
    </source>
</reference>
<accession>A0AAW3YV48</accession>
<reference evidence="1" key="2">
    <citation type="journal article" date="2024" name="Toxins">
        <title>Genome Sequence Analysis of Native Xenorhabdus Strains Isolated from Entomopathogenic Nematodes in Argentina.</title>
        <authorList>
            <person name="Palma L."/>
            <person name="Frizzo L."/>
            <person name="Kaiser S."/>
            <person name="Berry C."/>
            <person name="Caballero P."/>
            <person name="Bode H.B."/>
            <person name="Del Valle E.E."/>
        </authorList>
    </citation>
    <scope>NUCLEOTIDE SEQUENCE</scope>
    <source>
        <strain evidence="1">M</strain>
    </source>
</reference>
<gene>
    <name evidence="1" type="ORF">ID854_09915</name>
</gene>
<name>A0AAW3YV48_9GAMM</name>
<feature type="non-terminal residue" evidence="1">
    <location>
        <position position="1"/>
    </location>
</feature>
<evidence type="ECO:0000313" key="1">
    <source>
        <dbReference type="EMBL" id="MBD2800759.1"/>
    </source>
</evidence>
<proteinExistence type="predicted"/>
<dbReference type="AlphaFoldDB" id="A0AAW3YV48"/>